<dbReference type="AlphaFoldDB" id="A0A6J8F0V4"/>
<keyword evidence="3" id="KW-1185">Reference proteome</keyword>
<evidence type="ECO:0000256" key="1">
    <source>
        <dbReference type="SAM" id="MobiDB-lite"/>
    </source>
</evidence>
<dbReference type="Proteomes" id="UP000507470">
    <property type="component" value="Unassembled WGS sequence"/>
</dbReference>
<feature type="compositionally biased region" description="Basic and acidic residues" evidence="1">
    <location>
        <begin position="393"/>
        <end position="414"/>
    </location>
</feature>
<organism evidence="2 3">
    <name type="scientific">Mytilus coruscus</name>
    <name type="common">Sea mussel</name>
    <dbReference type="NCBI Taxonomy" id="42192"/>
    <lineage>
        <taxon>Eukaryota</taxon>
        <taxon>Metazoa</taxon>
        <taxon>Spiralia</taxon>
        <taxon>Lophotrochozoa</taxon>
        <taxon>Mollusca</taxon>
        <taxon>Bivalvia</taxon>
        <taxon>Autobranchia</taxon>
        <taxon>Pteriomorphia</taxon>
        <taxon>Mytilida</taxon>
        <taxon>Mytiloidea</taxon>
        <taxon>Mytilidae</taxon>
        <taxon>Mytilinae</taxon>
        <taxon>Mytilus</taxon>
    </lineage>
</organism>
<gene>
    <name evidence="2" type="ORF">MCOR_58088</name>
</gene>
<feature type="compositionally biased region" description="Acidic residues" evidence="1">
    <location>
        <begin position="339"/>
        <end position="372"/>
    </location>
</feature>
<name>A0A6J8F0V4_MYTCO</name>
<feature type="compositionally biased region" description="Basic and acidic residues" evidence="1">
    <location>
        <begin position="308"/>
        <end position="317"/>
    </location>
</feature>
<feature type="compositionally biased region" description="Polar residues" evidence="1">
    <location>
        <begin position="152"/>
        <end position="167"/>
    </location>
</feature>
<accession>A0A6J8F0V4</accession>
<sequence length="497" mass="55926">MAESKTAYELKDIPLVKSVVGIYSRTKSSNFFLTYSCSATEKSLNFLVESIVERTGCGDIADAVVSRYVASLKETYPALQKTPEKIYKKTKRKTSKYIKQGAQTVLRTCAGQTFLAGVDALTNVSDLVYKRLKEHNRAAANMSKSEKHAQTEMMSPTKTSRGQQTKLTGGGDRWVKKLTREDEQRIQPSFTLSYIVMFPLALLIRFLRVIQRKLHAIADRPTGTRKSTRPKFDRPALTPEKVEEIECRRKVSPRKRLNSSIIGNIKSVAFRMLGFQTSCVKQTDIRQFLTCSKHRPFNMSPLMDSEDAEKKRKHDDILSDDSSTDDEDLVNMDLKNYVSDEDPDYEPTDEDESDSSIDSDEEEDESDFDTAEIGEGGLVEIKDKENVTPMKNKSKEPEKKPMNENVEKQKESKGKSSPKKVVLSPKKQPSTNVQPVTIMNKSPVKQVSGKDEKKDSNYNQKFNDQSKSSESGSKQTNTGSNTANIGNTEKNQGNKKS</sequence>
<evidence type="ECO:0000313" key="2">
    <source>
        <dbReference type="EMBL" id="CAC5426374.1"/>
    </source>
</evidence>
<evidence type="ECO:0000313" key="3">
    <source>
        <dbReference type="Proteomes" id="UP000507470"/>
    </source>
</evidence>
<protein>
    <submittedName>
        <fullName evidence="2">Uncharacterized protein</fullName>
    </submittedName>
</protein>
<feature type="region of interest" description="Disordered" evidence="1">
    <location>
        <begin position="138"/>
        <end position="170"/>
    </location>
</feature>
<feature type="compositionally biased region" description="Low complexity" evidence="1">
    <location>
        <begin position="419"/>
        <end position="430"/>
    </location>
</feature>
<feature type="compositionally biased region" description="Polar residues" evidence="1">
    <location>
        <begin position="457"/>
        <end position="491"/>
    </location>
</feature>
<dbReference type="OrthoDB" id="6124434at2759"/>
<proteinExistence type="predicted"/>
<reference evidence="2 3" key="1">
    <citation type="submission" date="2020-06" db="EMBL/GenBank/DDBJ databases">
        <authorList>
            <person name="Li R."/>
            <person name="Bekaert M."/>
        </authorList>
    </citation>
    <scope>NUCLEOTIDE SEQUENCE [LARGE SCALE GENOMIC DNA]</scope>
    <source>
        <strain evidence="3">wild</strain>
    </source>
</reference>
<dbReference type="EMBL" id="CACVKT020010428">
    <property type="protein sequence ID" value="CAC5426374.1"/>
    <property type="molecule type" value="Genomic_DNA"/>
</dbReference>
<feature type="compositionally biased region" description="Polar residues" evidence="1">
    <location>
        <begin position="431"/>
        <end position="445"/>
    </location>
</feature>
<feature type="compositionally biased region" description="Acidic residues" evidence="1">
    <location>
        <begin position="318"/>
        <end position="330"/>
    </location>
</feature>
<feature type="region of interest" description="Disordered" evidence="1">
    <location>
        <begin position="296"/>
        <end position="497"/>
    </location>
</feature>